<dbReference type="PANTHER" id="PTHR11475:SF135">
    <property type="entry name" value="EOSINOPHIL PEROXIDASE"/>
    <property type="match status" value="1"/>
</dbReference>
<evidence type="ECO:0000256" key="1">
    <source>
        <dbReference type="SAM" id="MobiDB-lite"/>
    </source>
</evidence>
<dbReference type="GO" id="GO:0005615">
    <property type="term" value="C:extracellular space"/>
    <property type="evidence" value="ECO:0007669"/>
    <property type="project" value="TreeGrafter"/>
</dbReference>
<dbReference type="Ensembl" id="ENSSCAT00000005912.1">
    <property type="protein sequence ID" value="ENSSCAP00000005138.1"/>
    <property type="gene ID" value="ENSSCAG00000004077.1"/>
</dbReference>
<dbReference type="PROSITE" id="PS50292">
    <property type="entry name" value="PEROXIDASE_3"/>
    <property type="match status" value="1"/>
</dbReference>
<dbReference type="GO" id="GO:0004601">
    <property type="term" value="F:peroxidase activity"/>
    <property type="evidence" value="ECO:0007669"/>
    <property type="project" value="InterPro"/>
</dbReference>
<dbReference type="PANTHER" id="PTHR11475">
    <property type="entry name" value="OXIDASE/PEROXIDASE"/>
    <property type="match status" value="1"/>
</dbReference>
<evidence type="ECO:0000313" key="3">
    <source>
        <dbReference type="Proteomes" id="UP000694409"/>
    </source>
</evidence>
<organism evidence="2 3">
    <name type="scientific">Serinus canaria</name>
    <name type="common">Island canary</name>
    <name type="synonym">Fringilla canaria</name>
    <dbReference type="NCBI Taxonomy" id="9135"/>
    <lineage>
        <taxon>Eukaryota</taxon>
        <taxon>Metazoa</taxon>
        <taxon>Chordata</taxon>
        <taxon>Craniata</taxon>
        <taxon>Vertebrata</taxon>
        <taxon>Euteleostomi</taxon>
        <taxon>Archelosauria</taxon>
        <taxon>Archosauria</taxon>
        <taxon>Dinosauria</taxon>
        <taxon>Saurischia</taxon>
        <taxon>Theropoda</taxon>
        <taxon>Coelurosauria</taxon>
        <taxon>Aves</taxon>
        <taxon>Neognathae</taxon>
        <taxon>Neoaves</taxon>
        <taxon>Telluraves</taxon>
        <taxon>Australaves</taxon>
        <taxon>Passeriformes</taxon>
        <taxon>Passeroidea</taxon>
        <taxon>Fringillidae</taxon>
        <taxon>Carduelinae</taxon>
        <taxon>Serinus</taxon>
    </lineage>
</organism>
<feature type="region of interest" description="Disordered" evidence="1">
    <location>
        <begin position="566"/>
        <end position="586"/>
    </location>
</feature>
<name>A0A8C9MLI9_SERCA</name>
<reference evidence="2" key="1">
    <citation type="submission" date="2025-08" db="UniProtKB">
        <authorList>
            <consortium name="Ensembl"/>
        </authorList>
    </citation>
    <scope>IDENTIFICATION</scope>
</reference>
<keyword evidence="3" id="KW-1185">Reference proteome</keyword>
<dbReference type="InterPro" id="IPR037120">
    <property type="entry name" value="Haem_peroxidase_sf_animal"/>
</dbReference>
<dbReference type="GO" id="GO:0042742">
    <property type="term" value="P:defense response to bacterium"/>
    <property type="evidence" value="ECO:0007669"/>
    <property type="project" value="TreeGrafter"/>
</dbReference>
<evidence type="ECO:0000313" key="2">
    <source>
        <dbReference type="Ensembl" id="ENSSCAP00000005138.1"/>
    </source>
</evidence>
<dbReference type="InterPro" id="IPR010255">
    <property type="entry name" value="Haem_peroxidase_sf"/>
</dbReference>
<dbReference type="Pfam" id="PF03098">
    <property type="entry name" value="An_peroxidase"/>
    <property type="match status" value="2"/>
</dbReference>
<dbReference type="OMA" id="NSCMPFI"/>
<proteinExistence type="predicted"/>
<dbReference type="InterPro" id="IPR019791">
    <property type="entry name" value="Haem_peroxidase_animal"/>
</dbReference>
<dbReference type="GO" id="GO:0020037">
    <property type="term" value="F:heme binding"/>
    <property type="evidence" value="ECO:0007669"/>
    <property type="project" value="InterPro"/>
</dbReference>
<evidence type="ECO:0008006" key="4">
    <source>
        <dbReference type="Google" id="ProtNLM"/>
    </source>
</evidence>
<accession>A0A8C9MLI9</accession>
<reference evidence="2" key="2">
    <citation type="submission" date="2025-09" db="UniProtKB">
        <authorList>
            <consortium name="Ensembl"/>
        </authorList>
    </citation>
    <scope>IDENTIFICATION</scope>
</reference>
<protein>
    <recommendedName>
        <fullName evidence="4">PERM Myeloperoxidase</fullName>
    </recommendedName>
</protein>
<dbReference type="Proteomes" id="UP000694409">
    <property type="component" value="Unassembled WGS sequence"/>
</dbReference>
<dbReference type="Gene3D" id="1.10.640.10">
    <property type="entry name" value="Haem peroxidase domain superfamily, animal type"/>
    <property type="match status" value="2"/>
</dbReference>
<dbReference type="SUPFAM" id="SSF48113">
    <property type="entry name" value="Heme-dependent peroxidases"/>
    <property type="match status" value="1"/>
</dbReference>
<sequence>SIIAEARQLVDARYLQRKLEEKIVNPIDFLKHLKDPIGRTRSAVRVADYLETTLKLLKRKLHLSGEQSFNVTGNEKISKDTGSDYQTRSIKCPERDFYGTITGECNNRNHSHLGYSNCAFALWLPAVYEDGVSVPRGASEGKRYSGFPLPLVRVGKVFNEIAHTANKNVTADPQLSLVFMHWGQCHVNHDIDLAPASGEGATLEPQCHSSCAFKPPCFPIKPWALSSDTCMPFMQSASVCGPGTFRQEQLNAATSFIDASTMYGSDSALARSLRNLSSQLGLMAVNKHFWDVGLELLSANIPCDKRVTENLGLSAIHTLFVREHKNHLATELRKLNPHWDGEKDYLPLLLAEETSKWIPLYSDYNEKVDPRASDVFSLPLIRGMVVDHAKLMKQNKLLIEELQNHLFEQTEVMGLDLGAMNMQWGRDHSLPGYNALRGFCGLSQPQTVEELSEVTSYNIVLWIGAVAEPVVPQGRVWAPPVLHYWHPVQETVGDWRVQNITIFWWENLGVFTPQHLQALRKISVLRVICGNTHIKKIPRDVFKINTYPEDFTDCQEIDVLDLSSWKDEPESTDNKASPCSSCIEFE</sequence>
<dbReference type="AlphaFoldDB" id="A0A8C9MLI9"/>
<dbReference type="GO" id="GO:0006979">
    <property type="term" value="P:response to oxidative stress"/>
    <property type="evidence" value="ECO:0007669"/>
    <property type="project" value="InterPro"/>
</dbReference>
<dbReference type="GeneTree" id="ENSGT00940000160488"/>